<protein>
    <submittedName>
        <fullName evidence="4">C2H2-type domain-containing protein</fullName>
    </submittedName>
</protein>
<organism evidence="3 4">
    <name type="scientific">Panagrolaimus davidi</name>
    <dbReference type="NCBI Taxonomy" id="227884"/>
    <lineage>
        <taxon>Eukaryota</taxon>
        <taxon>Metazoa</taxon>
        <taxon>Ecdysozoa</taxon>
        <taxon>Nematoda</taxon>
        <taxon>Chromadorea</taxon>
        <taxon>Rhabditida</taxon>
        <taxon>Tylenchina</taxon>
        <taxon>Panagrolaimomorpha</taxon>
        <taxon>Panagrolaimoidea</taxon>
        <taxon>Panagrolaimidae</taxon>
        <taxon>Panagrolaimus</taxon>
    </lineage>
</organism>
<feature type="transmembrane region" description="Helical" evidence="2">
    <location>
        <begin position="6"/>
        <end position="28"/>
    </location>
</feature>
<accession>A0A914P3M9</accession>
<keyword evidence="2" id="KW-0812">Transmembrane</keyword>
<name>A0A914P3M9_9BILA</name>
<feature type="region of interest" description="Disordered" evidence="1">
    <location>
        <begin position="146"/>
        <end position="170"/>
    </location>
</feature>
<dbReference type="WBParaSite" id="PDA_v2.g11898.t1">
    <property type="protein sequence ID" value="PDA_v2.g11898.t1"/>
    <property type="gene ID" value="PDA_v2.g11898"/>
</dbReference>
<dbReference type="Proteomes" id="UP000887578">
    <property type="component" value="Unplaced"/>
</dbReference>
<evidence type="ECO:0000256" key="2">
    <source>
        <dbReference type="SAM" id="Phobius"/>
    </source>
</evidence>
<keyword evidence="2" id="KW-1133">Transmembrane helix</keyword>
<evidence type="ECO:0000256" key="1">
    <source>
        <dbReference type="SAM" id="MobiDB-lite"/>
    </source>
</evidence>
<evidence type="ECO:0000313" key="4">
    <source>
        <dbReference type="WBParaSite" id="PDA_v2.g11898.t1"/>
    </source>
</evidence>
<evidence type="ECO:0000313" key="3">
    <source>
        <dbReference type="Proteomes" id="UP000887578"/>
    </source>
</evidence>
<keyword evidence="2" id="KW-0472">Membrane</keyword>
<dbReference type="AlphaFoldDB" id="A0A914P3M9"/>
<sequence length="329" mass="37681">MMIGILILIIGLAILIIIGLLIFLILKYRNEKQKQKRRRRSNRGKYRFNDIRSKHLSVGNRYMNENSDAFMSKIRLFDDVLICGECRFRTNDIHKFADHKSHECLNIIKAPSEPKSIECCENTFKSSWKLLQHLTEKHNLNLYRDESTTDDSQEKCGPQPPSPLPSESVKSGQKSYEMLCNKNSPILYDSTDAHKMSKDYCIGEIVYEEKQTYTYDKKPISPTTTTSTTSGGFNALNIKNSNKIHKAINNTAGKDAVQTINQPTFNQHTTNFIDRSNGSNKKISANTIKIKNKRGNVKHVKQSNKQTNFNQHTTNFIVCYLDPSKPLNL</sequence>
<proteinExistence type="predicted"/>
<keyword evidence="3" id="KW-1185">Reference proteome</keyword>
<reference evidence="4" key="1">
    <citation type="submission" date="2022-11" db="UniProtKB">
        <authorList>
            <consortium name="WormBaseParasite"/>
        </authorList>
    </citation>
    <scope>IDENTIFICATION</scope>
</reference>